<dbReference type="InterPro" id="IPR036322">
    <property type="entry name" value="WD40_repeat_dom_sf"/>
</dbReference>
<dbReference type="SMART" id="SM00320">
    <property type="entry name" value="WD40"/>
    <property type="match status" value="7"/>
</dbReference>
<proteinExistence type="predicted"/>
<sequence>MATETVNLRGRPAHTPGTTVLSYTPDGTHLITAGSDSSIRIFKKGSRDEPRTLDDAADGHSALVSTNDSFIVGAEDGTVWKYDLATGLMDKLLVRCPLPVRDLCVSKDEDWVAVASDELVVKIVNVQDMTIVKCLREQTQGAKHVSFDPSGRYVAVSCLDGIIYVYSFIDPNLKLEKRIDGIIRKLEPGSEITSQVCWHPDGRAFAAVEATKDIAVVSTSDWTKKNIFTGGHTADITAICWSPNGAFLTTASADGSIILWETATQAIIKRYLIPSVIKIIWHPTDNILSFTTSDGELFIYEDFVPPERRILLNKTLENAPLEKEANENQISLPERPPPRPLDRTDSSRKRAGTPDSLDDILGPASDDEQVDDFIEDDDGAGYVEAVGKRQRGDEDIDGPASKRRIGMFWEPKRHESFQPGSTPWRGDRRYLCLNLVGFIWTVKQLEEPGMHHTVTVEFSDREQFRDFHFTDPFLYDKACLNKRGALFSCQPSNDHPAMLYYRPHETWTVRADWRTQLPPGEEITAIALSESFIVVCTSLNYVRVYTLFGTPYIVYRQKSQSVTCAAWRDYVMTIGNGPIGSNGASQLTYSIENIKKDEICQNEDVVALADGVELQSVMFSDSGHWRQPSQARWVPVLDTKLLDRLQTGRKKESYWPVAVAQNSFHCIILKGEDKHPYFPRPLFSEFGFKMPISTTPAGADENEDPAIATARKTHDNLEQSLVQLSLLASLAEDRLAAAEMPKSEKSTQRKIEIEIDKVLLQLMAAECREGEERGMKALELVTMMRDQSGRMLDAARKVATRYSRSLLDDKIRELAEKRLLGNQDYEMSDVEMN</sequence>
<organism evidence="10 11">
    <name type="scientific">Ascosphaera apis ARSEF 7405</name>
    <dbReference type="NCBI Taxonomy" id="392613"/>
    <lineage>
        <taxon>Eukaryota</taxon>
        <taxon>Fungi</taxon>
        <taxon>Dikarya</taxon>
        <taxon>Ascomycota</taxon>
        <taxon>Pezizomycotina</taxon>
        <taxon>Eurotiomycetes</taxon>
        <taxon>Eurotiomycetidae</taxon>
        <taxon>Onygenales</taxon>
        <taxon>Ascosphaeraceae</taxon>
        <taxon>Ascosphaera</taxon>
    </lineage>
</organism>
<dbReference type="Gene3D" id="2.130.10.10">
    <property type="entry name" value="YVTN repeat-like/Quinoprotein amine dehydrogenase"/>
    <property type="match status" value="2"/>
</dbReference>
<dbReference type="Pfam" id="PF12341">
    <property type="entry name" value="Mcl1_mid"/>
    <property type="match status" value="1"/>
</dbReference>
<comment type="caution">
    <text evidence="10">The sequence shown here is derived from an EMBL/GenBank/DDBJ whole genome shotgun (WGS) entry which is preliminary data.</text>
</comment>
<evidence type="ECO:0000256" key="1">
    <source>
        <dbReference type="ARBA" id="ARBA00004123"/>
    </source>
</evidence>
<evidence type="ECO:0000256" key="6">
    <source>
        <dbReference type="SAM" id="MobiDB-lite"/>
    </source>
</evidence>
<feature type="repeat" description="WD" evidence="5">
    <location>
        <begin position="11"/>
        <end position="52"/>
    </location>
</feature>
<keyword evidence="11" id="KW-1185">Reference proteome</keyword>
<evidence type="ECO:0000256" key="3">
    <source>
        <dbReference type="ARBA" id="ARBA00022737"/>
    </source>
</evidence>
<dbReference type="SUPFAM" id="SSF50978">
    <property type="entry name" value="WD40 repeat-like"/>
    <property type="match status" value="1"/>
</dbReference>
<dbReference type="InterPro" id="IPR015943">
    <property type="entry name" value="WD40/YVTN_repeat-like_dom_sf"/>
</dbReference>
<evidence type="ECO:0000313" key="10">
    <source>
        <dbReference type="EMBL" id="KZZ96912.1"/>
    </source>
</evidence>
<evidence type="ECO:0000313" key="11">
    <source>
        <dbReference type="Proteomes" id="UP000242877"/>
    </source>
</evidence>
<dbReference type="GO" id="GO:1903461">
    <property type="term" value="P:Okazaki fragment processing involved in mitotic DNA replication"/>
    <property type="evidence" value="ECO:0007669"/>
    <property type="project" value="EnsemblFungi"/>
</dbReference>
<dbReference type="Proteomes" id="UP000242877">
    <property type="component" value="Unassembled WGS sequence"/>
</dbReference>
<dbReference type="GO" id="GO:0006335">
    <property type="term" value="P:DNA replication-dependent chromatin assembly"/>
    <property type="evidence" value="ECO:0007669"/>
    <property type="project" value="EnsemblFungi"/>
</dbReference>
<dbReference type="PROSITE" id="PS50082">
    <property type="entry name" value="WD_REPEATS_2"/>
    <property type="match status" value="2"/>
</dbReference>
<feature type="compositionally biased region" description="Basic and acidic residues" evidence="6">
    <location>
        <begin position="336"/>
        <end position="348"/>
    </location>
</feature>
<evidence type="ECO:0000259" key="8">
    <source>
        <dbReference type="Pfam" id="PF20946"/>
    </source>
</evidence>
<dbReference type="PANTHER" id="PTHR19932">
    <property type="entry name" value="WD REPEAT AND HMG-BOX DNA BINDING PROTEIN"/>
    <property type="match status" value="1"/>
</dbReference>
<evidence type="ECO:0000259" key="9">
    <source>
        <dbReference type="Pfam" id="PF24817"/>
    </source>
</evidence>
<gene>
    <name evidence="10" type="ORF">AAP_00555</name>
</gene>
<feature type="region of interest" description="Disordered" evidence="6">
    <location>
        <begin position="322"/>
        <end position="371"/>
    </location>
</feature>
<dbReference type="InterPro" id="IPR001680">
    <property type="entry name" value="WD40_rpt"/>
</dbReference>
<keyword evidence="3" id="KW-0677">Repeat</keyword>
<evidence type="ECO:0000259" key="7">
    <source>
        <dbReference type="Pfam" id="PF12341"/>
    </source>
</evidence>
<evidence type="ECO:0000256" key="4">
    <source>
        <dbReference type="ARBA" id="ARBA00023242"/>
    </source>
</evidence>
<feature type="domain" description="WDHD1/CFT4 helical bundle" evidence="8">
    <location>
        <begin position="716"/>
        <end position="819"/>
    </location>
</feature>
<keyword evidence="2 5" id="KW-0853">WD repeat</keyword>
<dbReference type="InterPro" id="IPR048591">
    <property type="entry name" value="WDHD1/CFT4_hel"/>
</dbReference>
<keyword evidence="4" id="KW-0539">Nucleus</keyword>
<dbReference type="GO" id="GO:0003682">
    <property type="term" value="F:chromatin binding"/>
    <property type="evidence" value="ECO:0007669"/>
    <property type="project" value="TreeGrafter"/>
</dbReference>
<dbReference type="GO" id="GO:0006281">
    <property type="term" value="P:DNA repair"/>
    <property type="evidence" value="ECO:0007669"/>
    <property type="project" value="TreeGrafter"/>
</dbReference>
<name>A0A162IPK9_9EURO</name>
<dbReference type="Pfam" id="PF20946">
    <property type="entry name" value="Ctf4_C"/>
    <property type="match status" value="1"/>
</dbReference>
<dbReference type="GO" id="GO:0005654">
    <property type="term" value="C:nucleoplasm"/>
    <property type="evidence" value="ECO:0007669"/>
    <property type="project" value="EnsemblFungi"/>
</dbReference>
<dbReference type="VEuPathDB" id="FungiDB:AAP_00555"/>
<feature type="repeat" description="WD" evidence="5">
    <location>
        <begin position="229"/>
        <end position="270"/>
    </location>
</feature>
<dbReference type="EMBL" id="AZGZ01000002">
    <property type="protein sequence ID" value="KZZ96912.1"/>
    <property type="molecule type" value="Genomic_DNA"/>
</dbReference>
<dbReference type="PANTHER" id="PTHR19932:SF10">
    <property type="entry name" value="WD REPEAT AND HMG-BOX DNA-BINDING PROTEIN 1"/>
    <property type="match status" value="1"/>
</dbReference>
<dbReference type="PROSITE" id="PS50294">
    <property type="entry name" value="WD_REPEATS_REGION"/>
    <property type="match status" value="1"/>
</dbReference>
<reference evidence="10 11" key="1">
    <citation type="journal article" date="2016" name="Genome Biol. Evol.">
        <title>Divergent and convergent evolution of fungal pathogenicity.</title>
        <authorList>
            <person name="Shang Y."/>
            <person name="Xiao G."/>
            <person name="Zheng P."/>
            <person name="Cen K."/>
            <person name="Zhan S."/>
            <person name="Wang C."/>
        </authorList>
    </citation>
    <scope>NUCLEOTIDE SEQUENCE [LARGE SCALE GENOMIC DNA]</scope>
    <source>
        <strain evidence="10 11">ARSEF 7405</strain>
    </source>
</reference>
<feature type="domain" description="WDHD1 first WD40" evidence="9">
    <location>
        <begin position="11"/>
        <end position="297"/>
    </location>
</feature>
<protein>
    <submittedName>
        <fullName evidence="10">Chromosome segregation protein</fullName>
    </submittedName>
</protein>
<dbReference type="AlphaFoldDB" id="A0A162IPK9"/>
<dbReference type="GO" id="GO:0043596">
    <property type="term" value="C:nuclear replication fork"/>
    <property type="evidence" value="ECO:0007669"/>
    <property type="project" value="EnsemblFungi"/>
</dbReference>
<evidence type="ECO:0000256" key="2">
    <source>
        <dbReference type="ARBA" id="ARBA00022574"/>
    </source>
</evidence>
<accession>A0A162IPK9</accession>
<dbReference type="InterPro" id="IPR057646">
    <property type="entry name" value="WD40_WDHD1_1st"/>
</dbReference>
<dbReference type="InterPro" id="IPR022100">
    <property type="entry name" value="WDHD1/CFT4_beta-prop_2nd"/>
</dbReference>
<dbReference type="GO" id="GO:0000792">
    <property type="term" value="C:heterochromatin"/>
    <property type="evidence" value="ECO:0007669"/>
    <property type="project" value="EnsemblFungi"/>
</dbReference>
<dbReference type="Pfam" id="PF24817">
    <property type="entry name" value="WD40_WDHD1_1st"/>
    <property type="match status" value="1"/>
</dbReference>
<feature type="domain" description="WDHD1/CFT4 second beta-propeller" evidence="7">
    <location>
        <begin position="415"/>
        <end position="692"/>
    </location>
</feature>
<dbReference type="OrthoDB" id="427368at2759"/>
<evidence type="ECO:0000256" key="5">
    <source>
        <dbReference type="PROSITE-ProRule" id="PRU00221"/>
    </source>
</evidence>
<comment type="subcellular location">
    <subcellularLocation>
        <location evidence="1">Nucleus</location>
    </subcellularLocation>
</comment>